<feature type="coiled-coil region" evidence="1">
    <location>
        <begin position="3722"/>
        <end position="3805"/>
    </location>
</feature>
<keyword evidence="6" id="KW-1185">Reference proteome</keyword>
<feature type="coiled-coil region" evidence="1">
    <location>
        <begin position="1512"/>
        <end position="1715"/>
    </location>
</feature>
<dbReference type="InterPro" id="IPR002044">
    <property type="entry name" value="CBM20"/>
</dbReference>
<dbReference type="GO" id="GO:0003682">
    <property type="term" value="F:chromatin binding"/>
    <property type="evidence" value="ECO:0007669"/>
    <property type="project" value="TreeGrafter"/>
</dbReference>
<keyword evidence="1" id="KW-0175">Coiled coil</keyword>
<evidence type="ECO:0000256" key="2">
    <source>
        <dbReference type="SAM" id="MobiDB-lite"/>
    </source>
</evidence>
<dbReference type="KEGG" id="ota:OT_ostta11g00180"/>
<feature type="region of interest" description="Disordered" evidence="2">
    <location>
        <begin position="5179"/>
        <end position="5210"/>
    </location>
</feature>
<reference evidence="6" key="1">
    <citation type="journal article" date="2006" name="Proc. Natl. Acad. Sci. U.S.A.">
        <title>Genome analysis of the smallest free-living eukaryote Ostreococcus tauri unveils many unique features.</title>
        <authorList>
            <person name="Derelle E."/>
            <person name="Ferraz C."/>
            <person name="Rombauts S."/>
            <person name="Rouze P."/>
            <person name="Worden A.Z."/>
            <person name="Robbens S."/>
            <person name="Partensky F."/>
            <person name="Degroeve S."/>
            <person name="Echeynie S."/>
            <person name="Cooke R."/>
            <person name="Saeys Y."/>
            <person name="Wuyts J."/>
            <person name="Jabbari K."/>
            <person name="Bowler C."/>
            <person name="Panaud O."/>
            <person name="Piegu B."/>
            <person name="Ball S.G."/>
            <person name="Ral J.-P."/>
            <person name="Bouget F.-Y."/>
            <person name="Piganeau G."/>
            <person name="De Baets B."/>
            <person name="Picard A."/>
            <person name="Delseny M."/>
            <person name="Demaille J."/>
            <person name="Van de Peer Y."/>
            <person name="Moreau H."/>
        </authorList>
    </citation>
    <scope>NUCLEOTIDE SEQUENCE [LARGE SCALE GENOMIC DNA]</scope>
    <source>
        <strain evidence="6">OTTH 0595 / CCAP 157/2 / RCC745</strain>
    </source>
</reference>
<dbReference type="Proteomes" id="UP000009170">
    <property type="component" value="Unassembled WGS sequence"/>
</dbReference>
<keyword evidence="3" id="KW-1133">Transmembrane helix</keyword>
<feature type="compositionally biased region" description="Polar residues" evidence="2">
    <location>
        <begin position="2026"/>
        <end position="2046"/>
    </location>
</feature>
<gene>
    <name evidence="5" type="ORF">OT_ostta11g00180</name>
</gene>
<feature type="coiled-coil region" evidence="1">
    <location>
        <begin position="2657"/>
        <end position="2844"/>
    </location>
</feature>
<feature type="coiled-coil region" evidence="1">
    <location>
        <begin position="1351"/>
        <end position="1428"/>
    </location>
</feature>
<feature type="coiled-coil region" evidence="1">
    <location>
        <begin position="2936"/>
        <end position="3024"/>
    </location>
</feature>
<keyword evidence="3" id="KW-0472">Membrane</keyword>
<feature type="transmembrane region" description="Helical" evidence="3">
    <location>
        <begin position="71"/>
        <end position="91"/>
    </location>
</feature>
<dbReference type="GO" id="GO:0000785">
    <property type="term" value="C:chromatin"/>
    <property type="evidence" value="ECO:0007669"/>
    <property type="project" value="TreeGrafter"/>
</dbReference>
<reference evidence="5 6" key="2">
    <citation type="journal article" date="2014" name="BMC Genomics">
        <title>An improved genome of the model marine alga Ostreococcus tauri unfolds by assessing Illumina de novo assemblies.</title>
        <authorList>
            <person name="Blanc-Mathieu R."/>
            <person name="Verhelst B."/>
            <person name="Derelle E."/>
            <person name="Rombauts S."/>
            <person name="Bouget F.Y."/>
            <person name="Carre I."/>
            <person name="Chateau A."/>
            <person name="Eyre-Walker A."/>
            <person name="Grimsley N."/>
            <person name="Moreau H."/>
            <person name="Piegu B."/>
            <person name="Rivals E."/>
            <person name="Schackwitz W."/>
            <person name="Van de Peer Y."/>
            <person name="Piganeau G."/>
        </authorList>
    </citation>
    <scope>NUCLEOTIDE SEQUENCE [LARGE SCALE GENOMIC DNA]</scope>
    <source>
        <strain evidence="6">OTTH 0595 / CCAP 157/2 / RCC745</strain>
    </source>
</reference>
<feature type="compositionally biased region" description="Basic and acidic residues" evidence="2">
    <location>
        <begin position="3874"/>
        <end position="3886"/>
    </location>
</feature>
<feature type="coiled-coil region" evidence="1">
    <location>
        <begin position="1031"/>
        <end position="1058"/>
    </location>
</feature>
<feature type="coiled-coil region" evidence="1">
    <location>
        <begin position="4362"/>
        <end position="4434"/>
    </location>
</feature>
<feature type="transmembrane region" description="Helical" evidence="3">
    <location>
        <begin position="40"/>
        <end position="59"/>
    </location>
</feature>
<feature type="compositionally biased region" description="Basic residues" evidence="2">
    <location>
        <begin position="345"/>
        <end position="357"/>
    </location>
</feature>
<feature type="transmembrane region" description="Helical" evidence="3">
    <location>
        <begin position="140"/>
        <end position="158"/>
    </location>
</feature>
<evidence type="ECO:0000313" key="5">
    <source>
        <dbReference type="EMBL" id="CEF99515.1"/>
    </source>
</evidence>
<evidence type="ECO:0000256" key="1">
    <source>
        <dbReference type="SAM" id="Coils"/>
    </source>
</evidence>
<feature type="coiled-coil region" evidence="1">
    <location>
        <begin position="387"/>
        <end position="434"/>
    </location>
</feature>
<sequence>MNAAIVVVLRHLIRSAALIVVADVVVWTVTSFAGDVAPTLQSLLAFSTISATYYGMYVARWNRSLFDAMTRTITAATVGSCVVIFGNAMALRVVPRSLADVVFIVIVSTLSSLFGVYAMDLRLHSVTTRRSPMRLLADSTLHGTWCSVAGIVCWAYAFSELIPTLTFVDTCAWSSLIAFVFSAALRWLRAMHVLYTVDHWIIRTIMTKTQKVSERITRSMPSFVTDVDVLSSANVPRAAERPESSIELLRSARIMPIFTEPQAEVQQEVDAEDITDEPTSLPVIEDAMSDTHDNTHETDDDLAEWSVPRRIVYAPPFTVVRELSASMIASSSASTKSVDEPSSKQCRRRVRKRQYRRRRTATDRNIDMSQIVSSEIDIALNIGVSIEAELERVLERRQARLAELKNQNANPVSIAQVEADVSAIRAELRRASSTRERFQSAQTSYESDLEIWMESIRAAAAVSRLDYAIDKLKSASVKDDPQIKDLIDQRAVWGLRLVSSQIFTIVELQDSLDTGKKRSSAVIADLRANIETLERKLSQLQEQEINSGCKREELEARLLSITSELDTVRERERIALEDWRKERVKLEIELEASVKELQTATRTVDEALKAKMDLLAELQSAEEKSESDAQIIQRLEHETRTLQAKLQSLSAQLSDANASIEQINGRRSDLEAELQIKVAELEAALSHDAADSLVEDLKREVDSLNVELNMLREQRAAEMSDVELLLRKQLAEAQEQLEAQRVELKREAQAEIDALNNEMDSIRKEMEQLATEMSDKTRQGLDYRKQVEERQSEIKALKRCEESASRALADSKAKLAQVEEELEAKQRVLQERIELAANQTELESKLADSEAELERVRQDLSSLKNERDSIEIELERVLSDELPEVEHLRSRLATVESERDVLRTELSDAMSRQVASLSDFDAQRGALEAQLAARDAELERARQDLSSLEDERDLIEFELERVLSDELPEVEHLRSRLAAAESERDLLRTELSEAMAQQFSMSQLTKPERLELQRKYSSLKASRDADIAALRTTLEAEAREREIEVERLRSELAGASARLLLLPSALSTPVNTKSLPSPISSDEPSGLLKSFMRLSSMTMGKLNLRAYDFSKVIDTASTLERSISQRTRELNESVEKLQLKKLEKGFKSMKAKSEKLQRKIDEKERKISSMRIDGDTMRTDRNQLISQVADLKEELKYLRAAAESERSEQMQLIDSLRMEIDLLKDKNSSMSQDDLDVRREVAKLQGIKVRLETELKMSSLNAEEAKLELDRVRDENEGIVNKLRDEIGVLELDVADKVEAIRAAEGRAFELESTMQAALAAAANDLDDVLAKLNVTSTELLSLKDISAQDKSALELRLNDLQTRFENSQAEATRLFDANRVMSEKIANEFDERILLKGKELEKASERLEALKQQLDEANSKISGLEAQAVSDQLIVDTLREGIQLAESQSEAAGFKIDELTDKLQEVEQSREELDRRIRQRDIDIGAIKSQCDDLRAELAAAPSSGEDGAQRGALEAQLAARDAELERVRAELIESQASGESRSARIAELESERASLQSELDALACKLSDVEASQVASSSDSDAQRAAIEEQLTARDAELERVRAELIESQASGESRSARIAELESERASLQSDLDALASKLSDVEASQVASSSDFDAQRGALEEQLAARDAELERVRAELIESHASGESRSARIAELESKLSAVESECGALQLSLDDIVREKLLLQSAAESRQLQFEELSDVYTLTMQQVHRLQEELQSASSGQGSVTSLKKKIQELKAIIKQREQALSEGFFGPTLFEDVDQIVEALERSRSELDLTRAELQSTLVALKEREEQSEKSLAAASAVIDEIRYELDRTKDEFKAREMTAKEIETDLRSRIAERDSQIVALESKLDQQLHHETGSTTAPDVLKNLLSDQAEDLNSLKATEQLVNDLQDSVEALQQDVNSRDHELHSANMKIADMEEKLLSSQSDKNVLMKDLESLTLEVHNLAMARDEAEQTVHSLEKRISSLQESVVSQSSKESPDTTMDISCDSSTDQNSRTTASSSIVDAMRRDIVRLESELAAALADSEWGTESNLIDNGSVHDGSEVKSLRSHLADVESERDGLRAELAELERVRAELIESQASGESRSARIAELESERASLQSELDALVSKLHELEEVQVASSSDFDAQRATLEAQLAARDADLERVLSDQAERQSALESERDGLRAELAELERVRAELIESQASGESRSARIAELESERASLQSELDALVSKLHELEEVQVASSSDFDAQRGAIEEQLAARDVELKRARQDLSSLENERDSIEFELERVLSDQAERQSALESERDGLRAELAELERVRAELIESQASGESRSARIAELESERASLQSELDALVSKLHELEEVQVASSSDFDAQRATLEAQLAARDADLERVLSDQAERQSALESERDGLRAELAELERVRAELIESQASGESRSARIAELESERASLQSELDALVSKLHELEEVQVASLSDFDAQRATLEAQLAARDADLERVLSDQAEMQSALESERDALMAKMDAFIVEDGKMDISASLERELQEAVREKQQAELKLEEIQSQLDEARVTLTQYENSVSMSPLIWPRTDISVLAGLDEFASSSADLSADGVAWLEHAIAEVRELERVTVYAADELALREDEHEQVVLKLEDAISKLERALDEQQEAANIALGDVDALKISLDERDERLEQLRSQLEKAVSNDSTRELELMIDSLKLQLSDKELELDDAMSAYHSSEVEKQSLKDELLRLRVAENVQDERMERAMSEISRLNQELAKRAAALEASWDNLSNAENQFRNAVRERDEIREILTEQLAEKEQALREAESIVVQQLDVERNLRTELKEKLMSVEEFTAAEDDVETLADSAADATVLIETMRNDIARLESELAAASSDPSFSAILPDDATEVLKKRLSEAITVVQESESKRLLLESEVSRLRKTAEVDSLISQIQNLEADVSRLNDEVTEKDEVIMDLNSLLGSAPDQKSLTESMRNDIARLEAELAAALSDPSSDEPDARMQDILLQYKVAQTSLSDALRTKTEVERARDSVVSDLERALKSIGELEATELESISRVKYLEAQLESVSDALDSKETELKHSAQALVEMRHERDYLQSELQRLESERQVAIDARAALDNDASNALAQLDESIENRNQLELRLAELVKRHDDLEKSSETQRVKLQKQCDSLTAKLEELSSVEELKRAELEGKLDGQSAELDRSRATLEEKLAARDAELERVRSDQSERQSALEFERDGLRAELDALVSKLHELEEVQAASLSDFDSQRAALEEQLAARDAELERVRSDRAERQSALESERDGLRAELDALVSRLHELEEVQAASLSDFDSQRAALEEQLAARDAELERVRSDQSERQSALESERDGLRSELDVLVSKLHELEEVQAASLSDFDSQRAALEEQLAARDAELERVRSDQSERQSALESERDGLRAELDALVSRLHELEEVQAASLSDFDSQRAALEEQLAARDADLERVRSDRAERQSALESERDGLRAELDALVSKLHELEEVQAASLSDFDSQRAALEEQLAARDAELERVRSDQSERQSALEFERDGLRAELDALVSKLNELEEVQAASLSDFDSQRAALEEQLAARDAELERVRSDQSERQSALEFERDGLRAELDALVSKLNELEEVQAASLSDFDSQRAALEEQLAARDAELEGVRVQFEAEIAAILSERCAHEEELDRMQRRLSLVEKERLESELASELELEELRAQLAAMKAARDDLKRKDKKRGKKFVRVEDHLKALHELEQKIVAREATIHRLKESSNDVLSAMDSHAQLFSEMDEPLVEQRDHAASQAETLASLKSECLALQAELKRLATRESNSDDASGGEQDVEKSYDEVEQRSRRALESQLSMTPLSNANIVSLRIELEAKLADRNAAIDRIRAEMTDLQALTNTEREALHAETEQLTTVDAPSQQQYISQEANRKKKKSKKRSKKFIRIEGSFSNRDAMIVKIANLEERLASFSDDADNASGRASLEAQLAARDADLERVLSDQAERQSALESERDGLRAELAELERVRAELIESQASGESRSARIAELESERASLQSELDALVSKLHELEEVQVASSSDFDAQRGAIEEQLAARDVELKRARQDLSSLEIERDSIEFELERVLSDQAERQSALESERDGLRAELAELERVRAELIESQASGESRSARIAELESERASLQSELDALVSKLHELEEVQVASSSDFDAQRATLEAQLAARDADLERVLSDQAERQSALESERDGLRAELAELERVRAELIESQASGESRSARIAELESERASLQSELDALVSKLHELEEVQVASSSDFDAQRATLEAQLAARDADLERVLSDQAERQSALESERDGLRAELAELERVRAELIESQASGESRSARIAELESERASLQSELDALVSKLHELEEVQVASSSDFDAQRATLEAQLAARDADLERVLSDQAERQSALESERDGLRAELAELERVRAELIESQASGESRSARIAELESERASLQSELDALVSKLHELEEVQVASSSDFDAQRATLEAQLAARDADLERVLSDQAERQSALESERDGLRAELDVLLCKLDRHELAEAAQLSTGSDAEHIALLSQLKDAEFELDSMRVALANDRVVFEAERNSLHAEIDRLLEVETKSEQALKTAEVARDQALATVETLLRTQQELEDKLRDSDSALDEALADMRALQTEKQRYQLDVDLARSELTRSRQDVDAEQVARLHDQVSKLLEDKSSLEAALRARDIELEQERGKQDELTKENSKLREELLEAKELADHYMLQYSSGPESSARFDVLPVDAFNAADGAFIPDSADETFITACNMVQRIEIVARRQKQTEDQLRLVEGGGEDGSIDARMLRAELDAMSAQISSCRQTLATCSRGLGALERRIAKELAELGKSASLDEALEVTQTRIRDMERSLSQASAESSATFKDLQSSIAATSTTETGHIIPVEFSVPFQTIPGQRVLAVGTWCDWSIQKGLKLTWTDGNKWTGTMMLNTGLNYEYKYVVIEKIVGAVPGDTPPYWPPWGTTEPRMESIYGNTHMITWQPGNNKAMALDNIHTHGVARINVADDWMANPAQSPITLYSVDGEVLEVVGSTALLGETVDRADHALTEARRQVEMMASIASAALSEVDTQLAKQVSARLADIRVQGSLEAGGASTQHRPRLALPETKREEEADSNSDDPTWMYIGHGWDGEGDFTTDVSDSTLGGGHDDDDGIDIV</sequence>
<feature type="region of interest" description="Disordered" evidence="2">
    <location>
        <begin position="330"/>
        <end position="357"/>
    </location>
</feature>
<protein>
    <submittedName>
        <fullName evidence="5">Carbohydrate binding module family 20</fullName>
    </submittedName>
</protein>
<feature type="transmembrane region" description="Helical" evidence="3">
    <location>
        <begin position="12"/>
        <end position="34"/>
    </location>
</feature>
<accession>A0A090M5J2</accession>
<feature type="coiled-coil region" evidence="1">
    <location>
        <begin position="1139"/>
        <end position="1282"/>
    </location>
</feature>
<feature type="region of interest" description="Disordered" evidence="2">
    <location>
        <begin position="2011"/>
        <end position="2046"/>
    </location>
</feature>
<dbReference type="InterPro" id="IPR013784">
    <property type="entry name" value="Carb-bd-like_fold"/>
</dbReference>
<feature type="compositionally biased region" description="Low complexity" evidence="2">
    <location>
        <begin position="2011"/>
        <end position="2022"/>
    </location>
</feature>
<dbReference type="PANTHER" id="PTHR43941">
    <property type="entry name" value="STRUCTURAL MAINTENANCE OF CHROMOSOMES PROTEIN 2"/>
    <property type="match status" value="1"/>
</dbReference>
<dbReference type="GO" id="GO:2001070">
    <property type="term" value="F:starch binding"/>
    <property type="evidence" value="ECO:0007669"/>
    <property type="project" value="InterPro"/>
</dbReference>
<evidence type="ECO:0000259" key="4">
    <source>
        <dbReference type="PROSITE" id="PS51166"/>
    </source>
</evidence>
<feature type="coiled-coil region" evidence="1">
    <location>
        <begin position="2193"/>
        <end position="2388"/>
    </location>
</feature>
<dbReference type="GO" id="GO:0000796">
    <property type="term" value="C:condensin complex"/>
    <property type="evidence" value="ECO:0007669"/>
    <property type="project" value="TreeGrafter"/>
</dbReference>
<dbReference type="PANTHER" id="PTHR43941:SF1">
    <property type="entry name" value="STRUCTURAL MAINTENANCE OF CHROMOSOMES PROTEIN 2"/>
    <property type="match status" value="1"/>
</dbReference>
<dbReference type="SUPFAM" id="SSF49452">
    <property type="entry name" value="Starch-binding domain-like"/>
    <property type="match status" value="1"/>
</dbReference>
<dbReference type="Gene3D" id="2.60.40.10">
    <property type="entry name" value="Immunoglobulins"/>
    <property type="match status" value="1"/>
</dbReference>
<proteinExistence type="predicted"/>
<dbReference type="Gene3D" id="1.10.287.1490">
    <property type="match status" value="2"/>
</dbReference>
<feature type="coiled-coil region" evidence="1">
    <location>
        <begin position="2554"/>
        <end position="2595"/>
    </location>
</feature>
<feature type="coiled-coil region" evidence="1">
    <location>
        <begin position="4673"/>
        <end position="4803"/>
    </location>
</feature>
<dbReference type="GeneID" id="9835828"/>
<feature type="coiled-coil region" evidence="1">
    <location>
        <begin position="3997"/>
        <end position="4230"/>
    </location>
</feature>
<feature type="coiled-coil region" evidence="1">
    <location>
        <begin position="4464"/>
        <end position="4536"/>
    </location>
</feature>
<feature type="domain" description="CBM20" evidence="4">
    <location>
        <begin position="4966"/>
        <end position="5098"/>
    </location>
</feature>
<dbReference type="EMBL" id="CAID01000011">
    <property type="protein sequence ID" value="CEF99515.1"/>
    <property type="molecule type" value="Genomic_DNA"/>
</dbReference>
<feature type="coiled-coil region" evidence="1">
    <location>
        <begin position="1768"/>
        <end position="1861"/>
    </location>
</feature>
<feature type="transmembrane region" description="Helical" evidence="3">
    <location>
        <begin position="97"/>
        <end position="119"/>
    </location>
</feature>
<comment type="caution">
    <text evidence="5">The sequence shown here is derived from an EMBL/GenBank/DDBJ whole genome shotgun (WGS) entry which is preliminary data.</text>
</comment>
<feature type="coiled-coil region" evidence="1">
    <location>
        <begin position="4260"/>
        <end position="4332"/>
    </location>
</feature>
<feature type="region of interest" description="Disordered" evidence="2">
    <location>
        <begin position="3860"/>
        <end position="3886"/>
    </location>
</feature>
<feature type="coiled-coil region" evidence="1">
    <location>
        <begin position="2418"/>
        <end position="2490"/>
    </location>
</feature>
<feature type="coiled-coil region" evidence="1">
    <location>
        <begin position="2883"/>
        <end position="2910"/>
    </location>
</feature>
<dbReference type="RefSeq" id="XP_022839880.1">
    <property type="nucleotide sequence ID" value="XM_022982934.1"/>
</dbReference>
<dbReference type="InParanoid" id="A0A090M5J2"/>
<keyword evidence="3" id="KW-0812">Transmembrane</keyword>
<evidence type="ECO:0000313" key="6">
    <source>
        <dbReference type="Proteomes" id="UP000009170"/>
    </source>
</evidence>
<dbReference type="Pfam" id="PF00686">
    <property type="entry name" value="CBM_20"/>
    <property type="match status" value="1"/>
</dbReference>
<feature type="coiled-coil region" evidence="1">
    <location>
        <begin position="2050"/>
        <end position="2163"/>
    </location>
</feature>
<organism evidence="5 6">
    <name type="scientific">Ostreococcus tauri</name>
    <name type="common">Marine green alga</name>
    <dbReference type="NCBI Taxonomy" id="70448"/>
    <lineage>
        <taxon>Eukaryota</taxon>
        <taxon>Viridiplantae</taxon>
        <taxon>Chlorophyta</taxon>
        <taxon>Mamiellophyceae</taxon>
        <taxon>Mamiellales</taxon>
        <taxon>Bathycoccaceae</taxon>
        <taxon>Ostreococcus</taxon>
    </lineage>
</organism>
<evidence type="ECO:0000256" key="3">
    <source>
        <dbReference type="SAM" id="Phobius"/>
    </source>
</evidence>
<dbReference type="GO" id="GO:0007076">
    <property type="term" value="P:mitotic chromosome condensation"/>
    <property type="evidence" value="ECO:0007669"/>
    <property type="project" value="TreeGrafter"/>
</dbReference>
<dbReference type="GO" id="GO:0000793">
    <property type="term" value="C:condensed chromosome"/>
    <property type="evidence" value="ECO:0007669"/>
    <property type="project" value="TreeGrafter"/>
</dbReference>
<dbReference type="STRING" id="70448.A0A090M5J2"/>
<dbReference type="PROSITE" id="PS51166">
    <property type="entry name" value="CBM20"/>
    <property type="match status" value="1"/>
</dbReference>
<name>A0A090M5J2_OSTTA</name>
<dbReference type="OrthoDB" id="549433at2759"/>
<feature type="coiled-coil region" evidence="1">
    <location>
        <begin position="516"/>
        <end position="997"/>
    </location>
</feature>
<feature type="region of interest" description="Disordered" evidence="2">
    <location>
        <begin position="5222"/>
        <end position="5245"/>
    </location>
</feature>
<feature type="coiled-coil region" evidence="1">
    <location>
        <begin position="3090"/>
        <end position="3671"/>
    </location>
</feature>
<feature type="coiled-coil region" evidence="1">
    <location>
        <begin position="1457"/>
        <end position="1484"/>
    </location>
</feature>
<dbReference type="InterPro" id="IPR013783">
    <property type="entry name" value="Ig-like_fold"/>
</dbReference>